<dbReference type="Pfam" id="PF13614">
    <property type="entry name" value="AAA_31"/>
    <property type="match status" value="1"/>
</dbReference>
<dbReference type="InterPro" id="IPR027417">
    <property type="entry name" value="P-loop_NTPase"/>
</dbReference>
<evidence type="ECO:0000313" key="5">
    <source>
        <dbReference type="Proteomes" id="UP000824281"/>
    </source>
</evidence>
<dbReference type="EMBL" id="CP081295">
    <property type="protein sequence ID" value="QZD90590.1"/>
    <property type="molecule type" value="Genomic_DNA"/>
</dbReference>
<evidence type="ECO:0000256" key="1">
    <source>
        <dbReference type="ARBA" id="ARBA00022741"/>
    </source>
</evidence>
<dbReference type="Proteomes" id="UP000824281">
    <property type="component" value="Chromosome"/>
</dbReference>
<dbReference type="RefSeq" id="WP_221426055.1">
    <property type="nucleotide sequence ID" value="NZ_CP081295.1"/>
</dbReference>
<evidence type="ECO:0000313" key="4">
    <source>
        <dbReference type="EMBL" id="QZD90590.1"/>
    </source>
</evidence>
<keyword evidence="2" id="KW-0067">ATP-binding</keyword>
<dbReference type="Gene3D" id="3.40.50.300">
    <property type="entry name" value="P-loop containing nucleotide triphosphate hydrolases"/>
    <property type="match status" value="1"/>
</dbReference>
<evidence type="ECO:0000259" key="3">
    <source>
        <dbReference type="Pfam" id="PF13614"/>
    </source>
</evidence>
<dbReference type="InterPro" id="IPR011006">
    <property type="entry name" value="CheY-like_superfamily"/>
</dbReference>
<keyword evidence="1" id="KW-0547">Nucleotide-binding</keyword>
<name>A0ABX8ZNL7_9SPHN</name>
<accession>A0ABX8ZNL7</accession>
<dbReference type="PANTHER" id="PTHR43384:SF6">
    <property type="entry name" value="SEPTUM SITE-DETERMINING PROTEIN MIND HOMOLOG, CHLOROPLASTIC"/>
    <property type="match status" value="1"/>
</dbReference>
<protein>
    <submittedName>
        <fullName evidence="4">AAA family ATPase</fullName>
    </submittedName>
</protein>
<gene>
    <name evidence="4" type="ORF">K3148_04130</name>
</gene>
<evidence type="ECO:0000256" key="2">
    <source>
        <dbReference type="ARBA" id="ARBA00022840"/>
    </source>
</evidence>
<dbReference type="SUPFAM" id="SSF52540">
    <property type="entry name" value="P-loop containing nucleoside triphosphate hydrolases"/>
    <property type="match status" value="1"/>
</dbReference>
<sequence length="394" mass="42320">MSNFENINTAGTSAMAGLPEQVFVFARPDALDGLDSLAETVTLVEINPSQALPAELVEQARIAVVEVDPSDRRSISRLDTLRAARPDLAIIAGLPQVDLSITRLMLRKGIGDVVAMPFTVDELLTAVLEVERELGDAPQEQDVQLAPVIAVQKCVGGVGATTLATHLADAMSRELGRDARACVIDLDLQAGDVASYLETGSKKSLIDLVEAGTRLDDELFKSVAVAGRKTFDVIAAPTDIVPIEEIELSALNAVVALARRKYDVVLFDMPASLTNWAMSTLLAADAVLLVGNSTIASLRQVKRKLQLLQGFDYRPDRVAIALNNEASGMFKKLDRRGIEDALGHMIAGVVHSETQLIEQAQAQGVLVRDVQRKSRFASDVEALADHLLALVEEG</sequence>
<proteinExistence type="predicted"/>
<keyword evidence="5" id="KW-1185">Reference proteome</keyword>
<dbReference type="PANTHER" id="PTHR43384">
    <property type="entry name" value="SEPTUM SITE-DETERMINING PROTEIN MIND HOMOLOG, CHLOROPLASTIC-RELATED"/>
    <property type="match status" value="1"/>
</dbReference>
<dbReference type="SUPFAM" id="SSF52172">
    <property type="entry name" value="CheY-like"/>
    <property type="match status" value="1"/>
</dbReference>
<dbReference type="InterPro" id="IPR025669">
    <property type="entry name" value="AAA_dom"/>
</dbReference>
<feature type="domain" description="AAA" evidence="3">
    <location>
        <begin position="148"/>
        <end position="303"/>
    </location>
</feature>
<dbReference type="InterPro" id="IPR050625">
    <property type="entry name" value="ParA/MinD_ATPase"/>
</dbReference>
<organism evidence="4 5">
    <name type="scientific">Qipengyuania aurantiaca</name>
    <dbReference type="NCBI Taxonomy" id="2867233"/>
    <lineage>
        <taxon>Bacteria</taxon>
        <taxon>Pseudomonadati</taxon>
        <taxon>Pseudomonadota</taxon>
        <taxon>Alphaproteobacteria</taxon>
        <taxon>Sphingomonadales</taxon>
        <taxon>Erythrobacteraceae</taxon>
        <taxon>Qipengyuania</taxon>
    </lineage>
</organism>
<reference evidence="4 5" key="1">
    <citation type="submission" date="2021-08" db="EMBL/GenBank/DDBJ databases">
        <title>Comparative Genomics Analysis of the Genus Qipengyuania Reveals Extensive Genetic Diversity and Metabolic Versatility, Including the Description of Fifteen Novel Species.</title>
        <authorList>
            <person name="Liu Y."/>
        </authorList>
    </citation>
    <scope>NUCLEOTIDE SEQUENCE [LARGE SCALE GENOMIC DNA]</scope>
    <source>
        <strain evidence="4 5">1NDH13</strain>
    </source>
</reference>